<name>A0A1F4ZAW8_9BACT</name>
<sequence length="183" mass="22306">MKKLRVGLDFDGVVAYNPFRVVRAPIKWFKREILGIRRLTFFVPKNWWQRFLWSIVHESSIWPATGVDLLRIMAQNPHFEFHLITARFGFLKGNLYNWLEKNDLKDIFKTINVNENYEQPHEYKLRVVKQLQLDYYVEDNLDVVVFLRDKARGKVFWIYNFMDVRHPYPHKFPYLKRALEEIK</sequence>
<gene>
    <name evidence="1" type="ORF">A2989_00755</name>
</gene>
<reference evidence="1 2" key="1">
    <citation type="journal article" date="2016" name="Nat. Commun.">
        <title>Thousands of microbial genomes shed light on interconnected biogeochemical processes in an aquifer system.</title>
        <authorList>
            <person name="Anantharaman K."/>
            <person name="Brown C.T."/>
            <person name="Hug L.A."/>
            <person name="Sharon I."/>
            <person name="Castelle C.J."/>
            <person name="Probst A.J."/>
            <person name="Thomas B.C."/>
            <person name="Singh A."/>
            <person name="Wilkins M.J."/>
            <person name="Karaoz U."/>
            <person name="Brodie E.L."/>
            <person name="Williams K.H."/>
            <person name="Hubbard S.S."/>
            <person name="Banfield J.F."/>
        </authorList>
    </citation>
    <scope>NUCLEOTIDE SEQUENCE [LARGE SCALE GENOMIC DNA]</scope>
</reference>
<accession>A0A1F4ZAW8</accession>
<comment type="caution">
    <text evidence="1">The sequence shown here is derived from an EMBL/GenBank/DDBJ whole genome shotgun (WGS) entry which is preliminary data.</text>
</comment>
<protein>
    <recommendedName>
        <fullName evidence="3">Nucleotidase</fullName>
    </recommendedName>
</protein>
<evidence type="ECO:0008006" key="3">
    <source>
        <dbReference type="Google" id="ProtNLM"/>
    </source>
</evidence>
<dbReference type="InterPro" id="IPR036412">
    <property type="entry name" value="HAD-like_sf"/>
</dbReference>
<proteinExistence type="predicted"/>
<dbReference type="AlphaFoldDB" id="A0A1F4ZAW8"/>
<dbReference type="SUPFAM" id="SSF56784">
    <property type="entry name" value="HAD-like"/>
    <property type="match status" value="1"/>
</dbReference>
<evidence type="ECO:0000313" key="1">
    <source>
        <dbReference type="EMBL" id="OGD03345.1"/>
    </source>
</evidence>
<evidence type="ECO:0000313" key="2">
    <source>
        <dbReference type="Proteomes" id="UP000177080"/>
    </source>
</evidence>
<dbReference type="Proteomes" id="UP000177080">
    <property type="component" value="Unassembled WGS sequence"/>
</dbReference>
<dbReference type="EMBL" id="MEXN01000007">
    <property type="protein sequence ID" value="OGD03345.1"/>
    <property type="molecule type" value="Genomic_DNA"/>
</dbReference>
<dbReference type="STRING" id="1797259.A2989_00755"/>
<organism evidence="1 2">
    <name type="scientific">Candidatus Amesbacteria bacterium RIFCSPLOWO2_01_FULL_48_25</name>
    <dbReference type="NCBI Taxonomy" id="1797259"/>
    <lineage>
        <taxon>Bacteria</taxon>
        <taxon>Candidatus Amesiibacteriota</taxon>
    </lineage>
</organism>